<dbReference type="AlphaFoldDB" id="B9TCR4"/>
<keyword evidence="2" id="KW-1185">Reference proteome</keyword>
<accession>B9TCR4</accession>
<gene>
    <name evidence="1" type="ORF">RCOM_1780890</name>
</gene>
<reference evidence="2" key="1">
    <citation type="journal article" date="2010" name="Nat. Biotechnol.">
        <title>Draft genome sequence of the oilseed species Ricinus communis.</title>
        <authorList>
            <person name="Chan A.P."/>
            <person name="Crabtree J."/>
            <person name="Zhao Q."/>
            <person name="Lorenzi H."/>
            <person name="Orvis J."/>
            <person name="Puiu D."/>
            <person name="Melake-Berhan A."/>
            <person name="Jones K.M."/>
            <person name="Redman J."/>
            <person name="Chen G."/>
            <person name="Cahoon E.B."/>
            <person name="Gedil M."/>
            <person name="Stanke M."/>
            <person name="Haas B.J."/>
            <person name="Wortman J.R."/>
            <person name="Fraser-Liggett C.M."/>
            <person name="Ravel J."/>
            <person name="Rabinowicz P.D."/>
        </authorList>
    </citation>
    <scope>NUCLEOTIDE SEQUENCE [LARGE SCALE GENOMIC DNA]</scope>
    <source>
        <strain evidence="2">cv. Hale</strain>
    </source>
</reference>
<dbReference type="Proteomes" id="UP000008311">
    <property type="component" value="Unassembled WGS sequence"/>
</dbReference>
<evidence type="ECO:0000313" key="2">
    <source>
        <dbReference type="Proteomes" id="UP000008311"/>
    </source>
</evidence>
<dbReference type="InParanoid" id="B9TCR4"/>
<organism evidence="1 2">
    <name type="scientific">Ricinus communis</name>
    <name type="common">Castor bean</name>
    <dbReference type="NCBI Taxonomy" id="3988"/>
    <lineage>
        <taxon>Eukaryota</taxon>
        <taxon>Viridiplantae</taxon>
        <taxon>Streptophyta</taxon>
        <taxon>Embryophyta</taxon>
        <taxon>Tracheophyta</taxon>
        <taxon>Spermatophyta</taxon>
        <taxon>Magnoliopsida</taxon>
        <taxon>eudicotyledons</taxon>
        <taxon>Gunneridae</taxon>
        <taxon>Pentapetalae</taxon>
        <taxon>rosids</taxon>
        <taxon>fabids</taxon>
        <taxon>Malpighiales</taxon>
        <taxon>Euphorbiaceae</taxon>
        <taxon>Acalyphoideae</taxon>
        <taxon>Acalypheae</taxon>
        <taxon>Ricinus</taxon>
    </lineage>
</organism>
<protein>
    <submittedName>
        <fullName evidence="1">Uncharacterized protein</fullName>
    </submittedName>
</protein>
<sequence>MQDIRLELAHQFFRAVTQHLLSPFIEQLDDAGLIGRQNGEFGSTIDYRPQVRLGFGQSHLRLLQRGDVGDEYIKPFDDTAANIRQVRRQRVARTPGCIYDGALELLALAAQGCLHIGQIQCKEFFADDFANVFAAHLFRVFSEPLYITLIAETIAQVRIPIADHSGHLVDDRLQFFARTVLQHFGRFVRRDVHVDPYHAQRPALFVPSHSRRGTDMPHRSAGIDHSEFGIEWHALVQGFVEQRLGGTEIVRMDTTAPNGISQRFRWVDIVDTVEKVIPNDLLSLQVQIPNTDLPCLRRQAQALAQLQDLLLLLAPFGDVLDLDDDSGPLQSVLKQRNLDLGPDSMTFLVDVSLIELVLLDFARLQSPQIIGRGLDVVGVGDIVRRSSDQLFSAISQNAAEGAVDFVDAAGKIAQSKTAGSEFHGVVKPRFAGSKQ</sequence>
<proteinExistence type="predicted"/>
<name>B9TCR4_RICCO</name>
<dbReference type="EMBL" id="EQ977503">
    <property type="protein sequence ID" value="EEF26351.1"/>
    <property type="molecule type" value="Genomic_DNA"/>
</dbReference>
<evidence type="ECO:0000313" key="1">
    <source>
        <dbReference type="EMBL" id="EEF26351.1"/>
    </source>
</evidence>